<dbReference type="InterPro" id="IPR036961">
    <property type="entry name" value="Kinesin_motor_dom_sf"/>
</dbReference>
<dbReference type="PANTHER" id="PTHR47968">
    <property type="entry name" value="CENTROMERE PROTEIN E"/>
    <property type="match status" value="1"/>
</dbReference>
<evidence type="ECO:0000313" key="8">
    <source>
        <dbReference type="Proteomes" id="UP000037460"/>
    </source>
</evidence>
<evidence type="ECO:0000256" key="4">
    <source>
        <dbReference type="PROSITE-ProRule" id="PRU00283"/>
    </source>
</evidence>
<dbReference type="OrthoDB" id="3176171at2759"/>
<dbReference type="SUPFAM" id="SSF52540">
    <property type="entry name" value="P-loop containing nucleoside triphosphate hydrolases"/>
    <property type="match status" value="1"/>
</dbReference>
<gene>
    <name evidence="7" type="ORF">Ctob_013254</name>
</gene>
<evidence type="ECO:0000256" key="1">
    <source>
        <dbReference type="ARBA" id="ARBA00022701"/>
    </source>
</evidence>
<evidence type="ECO:0000259" key="6">
    <source>
        <dbReference type="PROSITE" id="PS50067"/>
    </source>
</evidence>
<dbReference type="GO" id="GO:0003777">
    <property type="term" value="F:microtubule motor activity"/>
    <property type="evidence" value="ECO:0007669"/>
    <property type="project" value="InterPro"/>
</dbReference>
<organism evidence="7 8">
    <name type="scientific">Chrysochromulina tobinii</name>
    <dbReference type="NCBI Taxonomy" id="1460289"/>
    <lineage>
        <taxon>Eukaryota</taxon>
        <taxon>Haptista</taxon>
        <taxon>Haptophyta</taxon>
        <taxon>Prymnesiophyceae</taxon>
        <taxon>Prymnesiales</taxon>
        <taxon>Chrysochromulinaceae</taxon>
        <taxon>Chrysochromulina</taxon>
    </lineage>
</organism>
<dbReference type="GO" id="GO:0005524">
    <property type="term" value="F:ATP binding"/>
    <property type="evidence" value="ECO:0007669"/>
    <property type="project" value="UniProtKB-UniRule"/>
</dbReference>
<evidence type="ECO:0000256" key="2">
    <source>
        <dbReference type="ARBA" id="ARBA00023054"/>
    </source>
</evidence>
<dbReference type="EMBL" id="JWZX01000491">
    <property type="protein sequence ID" value="KOO52816.1"/>
    <property type="molecule type" value="Genomic_DNA"/>
</dbReference>
<keyword evidence="2" id="KW-0175">Coiled coil</keyword>
<keyword evidence="1" id="KW-0493">Microtubule</keyword>
<feature type="compositionally biased region" description="Low complexity" evidence="5">
    <location>
        <begin position="11"/>
        <end position="21"/>
    </location>
</feature>
<dbReference type="PROSITE" id="PS50067">
    <property type="entry name" value="KINESIN_MOTOR_2"/>
    <property type="match status" value="1"/>
</dbReference>
<keyword evidence="8" id="KW-1185">Reference proteome</keyword>
<comment type="similarity">
    <text evidence="4">Belongs to the TRAFAC class myosin-kinesin ATPase superfamily. Kinesin family.</text>
</comment>
<evidence type="ECO:0000256" key="3">
    <source>
        <dbReference type="ARBA" id="ARBA00023175"/>
    </source>
</evidence>
<feature type="region of interest" description="Disordered" evidence="5">
    <location>
        <begin position="1"/>
        <end position="30"/>
    </location>
</feature>
<dbReference type="InterPro" id="IPR027417">
    <property type="entry name" value="P-loop_NTPase"/>
</dbReference>
<keyword evidence="3 4" id="KW-0505">Motor protein</keyword>
<keyword evidence="4" id="KW-0547">Nucleotide-binding</keyword>
<accession>A0A0M0LP82</accession>
<feature type="domain" description="Kinesin motor" evidence="6">
    <location>
        <begin position="33"/>
        <end position="234"/>
    </location>
</feature>
<feature type="binding site" evidence="4">
    <location>
        <begin position="123"/>
        <end position="130"/>
    </location>
    <ligand>
        <name>ATP</name>
        <dbReference type="ChEBI" id="CHEBI:30616"/>
    </ligand>
</feature>
<name>A0A0M0LP82_9EUKA</name>
<keyword evidence="4" id="KW-0067">ATP-binding</keyword>
<dbReference type="InterPro" id="IPR001752">
    <property type="entry name" value="Kinesin_motor_dom"/>
</dbReference>
<dbReference type="GO" id="GO:0007018">
    <property type="term" value="P:microtubule-based movement"/>
    <property type="evidence" value="ECO:0007669"/>
    <property type="project" value="InterPro"/>
</dbReference>
<protein>
    <submittedName>
        <fullName evidence="7">Armadillo repeat-containing kinesin-like protein 2</fullName>
    </submittedName>
</protein>
<dbReference type="GO" id="GO:0008017">
    <property type="term" value="F:microtubule binding"/>
    <property type="evidence" value="ECO:0007669"/>
    <property type="project" value="InterPro"/>
</dbReference>
<sequence length="234" mass="25345">MQPRCVGRLRSSGSATTGSSSVDGNTAERPGNRIRVAVRVRPPIHEDLELASKLGDDSFEECIEEHPSTGTIKLRKPFHDTREFAVDFVLGREATQAETYEAVGREVVDDVLEGFNGTILAYGQTGTGKTYTIYGPLSYWRRSPTSQGVGGGLGKVAPHLAAPPLPLQPQLELSGIVTRAAVQIFAHAEELRARGDPRRFRVTLSSLQIWQEAISDLLGERGVSGPLAVREDGL</sequence>
<dbReference type="Gene3D" id="3.40.850.10">
    <property type="entry name" value="Kinesin motor domain"/>
    <property type="match status" value="1"/>
</dbReference>
<proteinExistence type="inferred from homology"/>
<dbReference type="GO" id="GO:0005874">
    <property type="term" value="C:microtubule"/>
    <property type="evidence" value="ECO:0007669"/>
    <property type="project" value="UniProtKB-KW"/>
</dbReference>
<dbReference type="SMART" id="SM00129">
    <property type="entry name" value="KISc"/>
    <property type="match status" value="1"/>
</dbReference>
<dbReference type="InterPro" id="IPR027640">
    <property type="entry name" value="Kinesin-like_fam"/>
</dbReference>
<evidence type="ECO:0000256" key="5">
    <source>
        <dbReference type="SAM" id="MobiDB-lite"/>
    </source>
</evidence>
<comment type="caution">
    <text evidence="7">The sequence shown here is derived from an EMBL/GenBank/DDBJ whole genome shotgun (WGS) entry which is preliminary data.</text>
</comment>
<dbReference type="PANTHER" id="PTHR47968:SF36">
    <property type="entry name" value="KINESIN HEAVY CHAIN ISOFORM X1"/>
    <property type="match status" value="1"/>
</dbReference>
<evidence type="ECO:0000313" key="7">
    <source>
        <dbReference type="EMBL" id="KOO52816.1"/>
    </source>
</evidence>
<dbReference type="Pfam" id="PF00225">
    <property type="entry name" value="Kinesin"/>
    <property type="match status" value="1"/>
</dbReference>
<reference evidence="8" key="1">
    <citation type="journal article" date="2015" name="PLoS Genet.">
        <title>Genome Sequence and Transcriptome Analyses of Chrysochromulina tobin: Metabolic Tools for Enhanced Algal Fitness in the Prominent Order Prymnesiales (Haptophyceae).</title>
        <authorList>
            <person name="Hovde B.T."/>
            <person name="Deodato C.R."/>
            <person name="Hunsperger H.M."/>
            <person name="Ryken S.A."/>
            <person name="Yost W."/>
            <person name="Jha R.K."/>
            <person name="Patterson J."/>
            <person name="Monnat R.J. Jr."/>
            <person name="Barlow S.B."/>
            <person name="Starkenburg S.R."/>
            <person name="Cattolico R.A."/>
        </authorList>
    </citation>
    <scope>NUCLEOTIDE SEQUENCE</scope>
    <source>
        <strain evidence="8">CCMP291</strain>
    </source>
</reference>
<dbReference type="AlphaFoldDB" id="A0A0M0LP82"/>
<dbReference type="Proteomes" id="UP000037460">
    <property type="component" value="Unassembled WGS sequence"/>
</dbReference>